<sequence length="418" mass="49786">MALYRTSVLKQFKLKEKPKKLDLSKKILQVNKLILIGNGFDLALGLKTKYEDFLLWLLKKYIVQALESGEQNAPFDKYPGMYNEIYRKRDFRKVYGYSENNLFDVLFNTSYRLDKNEILQKENLKDLNDLLGKFKIEIAIHNKNGLFEEILKDSNLRWVDVEGSYFKIMKEVINRSRKFPDNYIDVLNSDLEKIKGYLREYLKELDYSISEDLNVATKYYSQFIQGIKRAELTEVAKKSEVIKTENLLFLNFNYTNSLSNVINKSRSEFYFNGNINIKEWRIHGSLTGEINSMVFGYGDEMDSDYKKIEELNDNRFFRGIKSFKYSENSKYRDLLRFLYSEDYQVCVYGHSCGLSDRLMLNEIFEHENCKSIKIFYYDKTEFVNKTMDISRHFKNNQIMRQRIVEFNEEDQIPQVKNS</sequence>
<keyword evidence="2" id="KW-1185">Reference proteome</keyword>
<name>A0ABS9RGA6_9FLAO</name>
<evidence type="ECO:0000313" key="1">
    <source>
        <dbReference type="EMBL" id="MCH4551983.1"/>
    </source>
</evidence>
<dbReference type="Pfam" id="PF14253">
    <property type="entry name" value="AbiH"/>
    <property type="match status" value="1"/>
</dbReference>
<evidence type="ECO:0000313" key="2">
    <source>
        <dbReference type="Proteomes" id="UP001156141"/>
    </source>
</evidence>
<dbReference type="EMBL" id="JAKVQD010000001">
    <property type="protein sequence ID" value="MCH4551983.1"/>
    <property type="molecule type" value="Genomic_DNA"/>
</dbReference>
<accession>A0ABS9RGA6</accession>
<gene>
    <name evidence="1" type="ORF">MKW35_05075</name>
</gene>
<dbReference type="InterPro" id="IPR025935">
    <property type="entry name" value="AbiH"/>
</dbReference>
<organism evidence="1 2">
    <name type="scientific">Aestuariibaculum lutulentum</name>
    <dbReference type="NCBI Taxonomy" id="2920935"/>
    <lineage>
        <taxon>Bacteria</taxon>
        <taxon>Pseudomonadati</taxon>
        <taxon>Bacteroidota</taxon>
        <taxon>Flavobacteriia</taxon>
        <taxon>Flavobacteriales</taxon>
        <taxon>Flavobacteriaceae</taxon>
    </lineage>
</organism>
<reference evidence="1" key="1">
    <citation type="submission" date="2022-02" db="EMBL/GenBank/DDBJ databases">
        <title>Aestuariibaculum sp., a marine bacterium isolated from sediment in Guangxi.</title>
        <authorList>
            <person name="Ying J."/>
        </authorList>
    </citation>
    <scope>NUCLEOTIDE SEQUENCE</scope>
    <source>
        <strain evidence="1">L182</strain>
    </source>
</reference>
<protein>
    <submittedName>
        <fullName evidence="1">Bacteriophage abortive infection AbiH family protein</fullName>
    </submittedName>
</protein>
<proteinExistence type="predicted"/>
<comment type="caution">
    <text evidence="1">The sequence shown here is derived from an EMBL/GenBank/DDBJ whole genome shotgun (WGS) entry which is preliminary data.</text>
</comment>
<dbReference type="RefSeq" id="WP_240572304.1">
    <property type="nucleotide sequence ID" value="NZ_CP136709.1"/>
</dbReference>
<dbReference type="Proteomes" id="UP001156141">
    <property type="component" value="Unassembled WGS sequence"/>
</dbReference>